<evidence type="ECO:0000313" key="1">
    <source>
        <dbReference type="EMBL" id="GAA2619591.1"/>
    </source>
</evidence>
<keyword evidence="2" id="KW-1185">Reference proteome</keyword>
<evidence type="ECO:0000313" key="2">
    <source>
        <dbReference type="Proteomes" id="UP001500151"/>
    </source>
</evidence>
<dbReference type="Proteomes" id="UP001500151">
    <property type="component" value="Unassembled WGS sequence"/>
</dbReference>
<name>A0ABP6CK93_9ACTN</name>
<dbReference type="RefSeq" id="WP_344386836.1">
    <property type="nucleotide sequence ID" value="NZ_BAAASJ010000002.1"/>
</dbReference>
<protein>
    <submittedName>
        <fullName evidence="1">Uncharacterized protein</fullName>
    </submittedName>
</protein>
<sequence>MRGRKREQPLGNVGDAVSQRIAAADFTVEPTRTMALRIGGRVGIELAHPSG</sequence>
<dbReference type="EMBL" id="BAAASJ010000002">
    <property type="protein sequence ID" value="GAA2619591.1"/>
    <property type="molecule type" value="Genomic_DNA"/>
</dbReference>
<accession>A0ABP6CK93</accession>
<organism evidence="1 2">
    <name type="scientific">Streptomyces vastus</name>
    <dbReference type="NCBI Taxonomy" id="285451"/>
    <lineage>
        <taxon>Bacteria</taxon>
        <taxon>Bacillati</taxon>
        <taxon>Actinomycetota</taxon>
        <taxon>Actinomycetes</taxon>
        <taxon>Kitasatosporales</taxon>
        <taxon>Streptomycetaceae</taxon>
        <taxon>Streptomyces</taxon>
    </lineage>
</organism>
<comment type="caution">
    <text evidence="1">The sequence shown here is derived from an EMBL/GenBank/DDBJ whole genome shotgun (WGS) entry which is preliminary data.</text>
</comment>
<proteinExistence type="predicted"/>
<gene>
    <name evidence="1" type="ORF">GCM10010307_02320</name>
</gene>
<reference evidence="2" key="1">
    <citation type="journal article" date="2019" name="Int. J. Syst. Evol. Microbiol.">
        <title>The Global Catalogue of Microorganisms (GCM) 10K type strain sequencing project: providing services to taxonomists for standard genome sequencing and annotation.</title>
        <authorList>
            <consortium name="The Broad Institute Genomics Platform"/>
            <consortium name="The Broad Institute Genome Sequencing Center for Infectious Disease"/>
            <person name="Wu L."/>
            <person name="Ma J."/>
        </authorList>
    </citation>
    <scope>NUCLEOTIDE SEQUENCE [LARGE SCALE GENOMIC DNA]</scope>
    <source>
        <strain evidence="2">JCM 4524</strain>
    </source>
</reference>